<dbReference type="EMBL" id="JBHTKK010000060">
    <property type="protein sequence ID" value="MFD1068302.1"/>
    <property type="molecule type" value="Genomic_DNA"/>
</dbReference>
<proteinExistence type="predicted"/>
<evidence type="ECO:0000313" key="1">
    <source>
        <dbReference type="EMBL" id="MFD1068302.1"/>
    </source>
</evidence>
<keyword evidence="2" id="KW-1185">Reference proteome</keyword>
<gene>
    <name evidence="1" type="ORF">ACFQ19_20210</name>
</gene>
<sequence length="227" mass="26193">MVKQAVEIKLSEKQHKILEKMFRGSHTPLHFIQRAQVILMAANGEGNRAIARKCHMDRHTVKLWRHRWADMTAELEHTENENPQALKRLVHDILSDAHRSGRPRDFSEVQIAEIIALACESPEDKGLPLSHWTPSALAKQAEKEDIVEQISARSVGRYLKEADLKPHRHRIWLNPKIEDRETHQKQVQSVYDVYRMANAAEEKGTHVFCVDEKTGIQATEHSKSKKQ</sequence>
<organism evidence="1 2">
    <name type="scientific">Oceanobacillus locisalsi</name>
    <dbReference type="NCBI Taxonomy" id="546107"/>
    <lineage>
        <taxon>Bacteria</taxon>
        <taxon>Bacillati</taxon>
        <taxon>Bacillota</taxon>
        <taxon>Bacilli</taxon>
        <taxon>Bacillales</taxon>
        <taxon>Bacillaceae</taxon>
        <taxon>Oceanobacillus</taxon>
    </lineage>
</organism>
<accession>A0ABW3NKC3</accession>
<comment type="caution">
    <text evidence="1">The sequence shown here is derived from an EMBL/GenBank/DDBJ whole genome shotgun (WGS) entry which is preliminary data.</text>
</comment>
<dbReference type="Proteomes" id="UP001597041">
    <property type="component" value="Unassembled WGS sequence"/>
</dbReference>
<reference evidence="2" key="1">
    <citation type="journal article" date="2019" name="Int. J. Syst. Evol. Microbiol.">
        <title>The Global Catalogue of Microorganisms (GCM) 10K type strain sequencing project: providing services to taxonomists for standard genome sequencing and annotation.</title>
        <authorList>
            <consortium name="The Broad Institute Genomics Platform"/>
            <consortium name="The Broad Institute Genome Sequencing Center for Infectious Disease"/>
            <person name="Wu L."/>
            <person name="Ma J."/>
        </authorList>
    </citation>
    <scope>NUCLEOTIDE SEQUENCE [LARGE SCALE GENOMIC DNA]</scope>
    <source>
        <strain evidence="2">CCUG 56608</strain>
    </source>
</reference>
<protein>
    <submittedName>
        <fullName evidence="1">Helix-turn-helix domain-containing protein</fullName>
    </submittedName>
</protein>
<name>A0ABW3NKC3_9BACI</name>
<dbReference type="InterPro" id="IPR009057">
    <property type="entry name" value="Homeodomain-like_sf"/>
</dbReference>
<dbReference type="RefSeq" id="WP_379594666.1">
    <property type="nucleotide sequence ID" value="NZ_JBHTKK010000060.1"/>
</dbReference>
<evidence type="ECO:0000313" key="2">
    <source>
        <dbReference type="Proteomes" id="UP001597041"/>
    </source>
</evidence>
<dbReference type="Pfam" id="PF13565">
    <property type="entry name" value="HTH_32"/>
    <property type="match status" value="1"/>
</dbReference>
<dbReference type="SUPFAM" id="SSF46689">
    <property type="entry name" value="Homeodomain-like"/>
    <property type="match status" value="1"/>
</dbReference>